<reference evidence="1" key="1">
    <citation type="submission" date="2021-03" db="EMBL/GenBank/DDBJ databases">
        <title>Draft genome sequence of rust myrtle Austropuccinia psidii MF-1, a brazilian biotype.</title>
        <authorList>
            <person name="Quecine M.C."/>
            <person name="Pachon D.M.R."/>
            <person name="Bonatelli M.L."/>
            <person name="Correr F.H."/>
            <person name="Franceschini L.M."/>
            <person name="Leite T.F."/>
            <person name="Margarido G.R.A."/>
            <person name="Almeida C.A."/>
            <person name="Ferrarezi J.A."/>
            <person name="Labate C.A."/>
        </authorList>
    </citation>
    <scope>NUCLEOTIDE SEQUENCE</scope>
    <source>
        <strain evidence="1">MF-1</strain>
    </source>
</reference>
<protein>
    <recommendedName>
        <fullName evidence="3">Reverse transcriptase Ty1/copia-type domain-containing protein</fullName>
    </recommendedName>
</protein>
<dbReference type="Proteomes" id="UP000765509">
    <property type="component" value="Unassembled WGS sequence"/>
</dbReference>
<evidence type="ECO:0008006" key="3">
    <source>
        <dbReference type="Google" id="ProtNLM"/>
    </source>
</evidence>
<keyword evidence="2" id="KW-1185">Reference proteome</keyword>
<organism evidence="1 2">
    <name type="scientific">Austropuccinia psidii MF-1</name>
    <dbReference type="NCBI Taxonomy" id="1389203"/>
    <lineage>
        <taxon>Eukaryota</taxon>
        <taxon>Fungi</taxon>
        <taxon>Dikarya</taxon>
        <taxon>Basidiomycota</taxon>
        <taxon>Pucciniomycotina</taxon>
        <taxon>Pucciniomycetes</taxon>
        <taxon>Pucciniales</taxon>
        <taxon>Sphaerophragmiaceae</taxon>
        <taxon>Austropuccinia</taxon>
    </lineage>
</organism>
<proteinExistence type="predicted"/>
<dbReference type="PANTHER" id="PTHR11439:SF463">
    <property type="entry name" value="REVERSE TRANSCRIPTASE TY1_COPIA-TYPE DOMAIN-CONTAINING PROTEIN"/>
    <property type="match status" value="1"/>
</dbReference>
<name>A0A9Q3CYX5_9BASI</name>
<comment type="caution">
    <text evidence="1">The sequence shown here is derived from an EMBL/GenBank/DDBJ whole genome shotgun (WGS) entry which is preliminary data.</text>
</comment>
<accession>A0A9Q3CYX5</accession>
<evidence type="ECO:0000313" key="1">
    <source>
        <dbReference type="EMBL" id="MBW0492427.1"/>
    </source>
</evidence>
<dbReference type="AlphaFoldDB" id="A0A9Q3CYX5"/>
<evidence type="ECO:0000313" key="2">
    <source>
        <dbReference type="Proteomes" id="UP000765509"/>
    </source>
</evidence>
<dbReference type="PANTHER" id="PTHR11439">
    <property type="entry name" value="GAG-POL-RELATED RETROTRANSPOSON"/>
    <property type="match status" value="1"/>
</dbReference>
<dbReference type="OrthoDB" id="3344688at2759"/>
<dbReference type="EMBL" id="AVOT02011584">
    <property type="protein sequence ID" value="MBW0492427.1"/>
    <property type="molecule type" value="Genomic_DNA"/>
</dbReference>
<dbReference type="CDD" id="cd09272">
    <property type="entry name" value="RNase_HI_RT_Ty1"/>
    <property type="match status" value="1"/>
</dbReference>
<gene>
    <name evidence="1" type="ORF">O181_032142</name>
</gene>
<sequence>MKDLGKAELLLGVKVNHLTKGFSLSQEHYIDKLAEEYEIKSLTPSNTPLKPNIQLSNSTEDEVSLNSRPNITFAVSHLSQFLENPGRTHWTACLQVLQYLYHTKALALHYTNTGSEGVIGNADVDWGNSVMDRRSISGYTISFNGNLISWQMKKQPTVSHSTTEAEYKSLSDMTKEVEWLMGLMTEIGIDNTLTPQLVNDNKGAIDLAHSNTNHNGFKTKHMDIKYHYIQDLLKNSTIKLN</sequence>